<dbReference type="PRINTS" id="PR00974">
    <property type="entry name" value="RIBOSOMALS18"/>
</dbReference>
<sequence length="80" mass="9663">MNKVKNYFNTKKQSFNRYLRLKKKKKLCYAVDYKNINIFSNFISLRGKILPRRISKLTKNKQRLLHIALKRARTLSLLSF</sequence>
<dbReference type="AlphaFoldDB" id="A0A0B4PKY5"/>
<evidence type="ECO:0000256" key="3">
    <source>
        <dbReference type="ARBA" id="ARBA00022884"/>
    </source>
</evidence>
<reference evidence="8" key="2">
    <citation type="journal article" date="2015" name="Genome Biol. Evol.">
        <title>Exploring the Limits for Reduction of Plastid Genomes: a Case Study of the Mycoheterotrophic Orchids Epipogium aphyllum and Epipogium roseum.</title>
        <authorList>
            <person name="Schelkunov M."/>
            <person name="Shtratnikova V."/>
            <person name="Nuraliev M."/>
            <person name="Selosse M.A."/>
            <person name="Penin A."/>
            <person name="Logacheva M."/>
        </authorList>
    </citation>
    <scope>NUCLEOTIDE SEQUENCE</scope>
</reference>
<keyword evidence="2" id="KW-0699">rRNA-binding</keyword>
<keyword evidence="8" id="KW-0934">Plastid</keyword>
<dbReference type="SUPFAM" id="SSF46911">
    <property type="entry name" value="Ribosomal protein S18"/>
    <property type="match status" value="1"/>
</dbReference>
<evidence type="ECO:0000256" key="6">
    <source>
        <dbReference type="ARBA" id="ARBA00035266"/>
    </source>
</evidence>
<keyword evidence="3" id="KW-0694">RNA-binding</keyword>
<evidence type="ECO:0000256" key="1">
    <source>
        <dbReference type="ARBA" id="ARBA00005589"/>
    </source>
</evidence>
<dbReference type="GO" id="GO:0005763">
    <property type="term" value="C:mitochondrial small ribosomal subunit"/>
    <property type="evidence" value="ECO:0007669"/>
    <property type="project" value="TreeGrafter"/>
</dbReference>
<evidence type="ECO:0000313" key="8">
    <source>
        <dbReference type="EMBL" id="AIS35813.1"/>
    </source>
</evidence>
<proteinExistence type="inferred from homology"/>
<evidence type="ECO:0000256" key="7">
    <source>
        <dbReference type="RuleBase" id="RU003910"/>
    </source>
</evidence>
<dbReference type="PANTHER" id="PTHR13479">
    <property type="entry name" value="30S RIBOSOMAL PROTEIN S18"/>
    <property type="match status" value="1"/>
</dbReference>
<gene>
    <name evidence="8" type="primary">rps18</name>
</gene>
<keyword evidence="4 7" id="KW-0689">Ribosomal protein</keyword>
<keyword evidence="5 7" id="KW-0687">Ribonucleoprotein</keyword>
<dbReference type="GO" id="GO:0070181">
    <property type="term" value="F:small ribosomal subunit rRNA binding"/>
    <property type="evidence" value="ECO:0007669"/>
    <property type="project" value="TreeGrafter"/>
</dbReference>
<dbReference type="PANTHER" id="PTHR13479:SF40">
    <property type="entry name" value="SMALL RIBOSOMAL SUBUNIT PROTEIN BS18M"/>
    <property type="match status" value="1"/>
</dbReference>
<dbReference type="Gene3D" id="4.10.640.10">
    <property type="entry name" value="Ribosomal protein S18"/>
    <property type="match status" value="1"/>
</dbReference>
<geneLocation type="plastid" evidence="8"/>
<dbReference type="Pfam" id="PF01084">
    <property type="entry name" value="Ribosomal_S18"/>
    <property type="match status" value="1"/>
</dbReference>
<evidence type="ECO:0000256" key="2">
    <source>
        <dbReference type="ARBA" id="ARBA00022730"/>
    </source>
</evidence>
<dbReference type="EMBL" id="KJ946455">
    <property type="protein sequence ID" value="AIS35813.1"/>
    <property type="molecule type" value="Genomic_DNA"/>
</dbReference>
<dbReference type="InterPro" id="IPR036870">
    <property type="entry name" value="Ribosomal_bS18_sf"/>
</dbReference>
<name>A0A0B4PKY5_9ASPA</name>
<organism evidence="8">
    <name type="scientific">Epipogium roseum</name>
    <dbReference type="NCBI Taxonomy" id="556037"/>
    <lineage>
        <taxon>Eukaryota</taxon>
        <taxon>Viridiplantae</taxon>
        <taxon>Streptophyta</taxon>
        <taxon>Embryophyta</taxon>
        <taxon>Tracheophyta</taxon>
        <taxon>Spermatophyta</taxon>
        <taxon>Magnoliopsida</taxon>
        <taxon>Liliopsida</taxon>
        <taxon>Asparagales</taxon>
        <taxon>Orchidaceae</taxon>
        <taxon>Epidendroideae</taxon>
        <taxon>Nervilieae</taxon>
        <taxon>Epipogiinae</taxon>
        <taxon>Epipogium</taxon>
    </lineage>
</organism>
<dbReference type="GO" id="GO:0003735">
    <property type="term" value="F:structural constituent of ribosome"/>
    <property type="evidence" value="ECO:0007669"/>
    <property type="project" value="InterPro"/>
</dbReference>
<comment type="similarity">
    <text evidence="1 7">Belongs to the bacterial ribosomal protein bS18 family.</text>
</comment>
<dbReference type="InterPro" id="IPR001648">
    <property type="entry name" value="Ribosomal_bS18"/>
</dbReference>
<protein>
    <recommendedName>
        <fullName evidence="6">Small ribosomal subunit protein bS18c</fullName>
    </recommendedName>
</protein>
<dbReference type="GO" id="GO:0006412">
    <property type="term" value="P:translation"/>
    <property type="evidence" value="ECO:0007669"/>
    <property type="project" value="InterPro"/>
</dbReference>
<reference evidence="8" key="1">
    <citation type="submission" date="2014-06" db="EMBL/GenBank/DDBJ databases">
        <authorList>
            <person name="Logacheva M.D."/>
        </authorList>
    </citation>
    <scope>NUCLEOTIDE SEQUENCE</scope>
</reference>
<evidence type="ECO:0000256" key="4">
    <source>
        <dbReference type="ARBA" id="ARBA00022980"/>
    </source>
</evidence>
<dbReference type="NCBIfam" id="TIGR00165">
    <property type="entry name" value="S18"/>
    <property type="match status" value="1"/>
</dbReference>
<accession>A0A0B4PKY5</accession>
<evidence type="ECO:0000256" key="5">
    <source>
        <dbReference type="ARBA" id="ARBA00023274"/>
    </source>
</evidence>